<dbReference type="Proteomes" id="UP000228859">
    <property type="component" value="Unassembled WGS sequence"/>
</dbReference>
<dbReference type="PANTHER" id="PTHR42899">
    <property type="entry name" value="SPERMATOGENESIS-ASSOCIATED PROTEIN 20"/>
    <property type="match status" value="1"/>
</dbReference>
<dbReference type="InterPro" id="IPR008928">
    <property type="entry name" value="6-hairpin_glycosidase_sf"/>
</dbReference>
<comment type="caution">
    <text evidence="2">The sequence shown here is derived from an EMBL/GenBank/DDBJ whole genome shotgun (WGS) entry which is preliminary data.</text>
</comment>
<dbReference type="Pfam" id="PF03190">
    <property type="entry name" value="Thioredox_DsbH"/>
    <property type="match status" value="1"/>
</dbReference>
<protein>
    <submittedName>
        <fullName evidence="2">Thioredoxin domain-containing protein</fullName>
    </submittedName>
</protein>
<reference evidence="2 3" key="1">
    <citation type="journal article" date="2017" name="Front. Microbiol.">
        <title>Comparative Genomic Analysis of the Class Epsilonproteobacteria and Proposed Reclassification to Epsilonbacteraeota (phyl. nov.).</title>
        <authorList>
            <person name="Waite D.W."/>
            <person name="Vanwonterghem I."/>
            <person name="Rinke C."/>
            <person name="Parks D.H."/>
            <person name="Zhang Y."/>
            <person name="Takai K."/>
            <person name="Sievert S.M."/>
            <person name="Simon J."/>
            <person name="Campbell B.J."/>
            <person name="Hanson T.E."/>
            <person name="Woyke T."/>
            <person name="Klotz M.G."/>
            <person name="Hugenholtz P."/>
        </authorList>
    </citation>
    <scope>NUCLEOTIDE SEQUENCE [LARGE SCALE GENOMIC DNA]</scope>
    <source>
        <strain evidence="2">UBA12443</strain>
    </source>
</reference>
<name>A0A2D3WAU7_9BACT</name>
<gene>
    <name evidence="2" type="ORF">CFH83_10535</name>
</gene>
<organism evidence="2 3">
    <name type="scientific">Sulfuricurvum kujiense</name>
    <dbReference type="NCBI Taxonomy" id="148813"/>
    <lineage>
        <taxon>Bacteria</taxon>
        <taxon>Pseudomonadati</taxon>
        <taxon>Campylobacterota</taxon>
        <taxon>Epsilonproteobacteria</taxon>
        <taxon>Campylobacterales</taxon>
        <taxon>Sulfurimonadaceae</taxon>
        <taxon>Sulfuricurvum</taxon>
    </lineage>
</organism>
<dbReference type="AlphaFoldDB" id="A0A2D3WAU7"/>
<dbReference type="InterPro" id="IPR004879">
    <property type="entry name" value="Ssp411-like_TRX"/>
</dbReference>
<sequence length="638" mass="73956">MSNRLALEDSPYLQQHKDNPIEWYPWCDEAFEKASSEHKSIFISIGYSSCHWCHVMEHEVFENSEIAEFVNHHFVCIKVDREERPDIDKHYQELHNLLNRRAGGWPLSIFCTPLNKPFYAATYIPPFNRERMMGFSELTAIIAEKVAQNDEKLFQNAEEIVGYLRPKNESVQATVLTEKIITQFTQQSLHNYDEINGGFSKSPKFPHVSTLKTLLTLDRLQSDEKIKTILTHTLDSMALGGMYDHVDGGFCRYSTDAEWLVPHFEKMTYDNALLCGMYAEVGILYNNEYYLRIARECADFMMNFMMENDLFYSASDADSEGEEGKYFVYSYNEIITALEKCSVAKPLETARLIGATPEGNFEGHCIIRFSSHKRPEWFEPFREELRILRQSRIYPFIDKKVITAWNAMMIHALFVLGRSDTTYRIQALRSLEKLETTMFIEEQLKHSTLIHKAPKIEAFLEDYAYLCRAYIEGYQSTLNERYLIQGQRFANKALELFYEEGKWYFSRGAFTTVAELDDGTYPSALGIMVNVLFSLGILVDPKYTHFAFKSLEFVSLKLMKTPIYYPTLTSEVIRHLRGERFIKGKSDTLSQITTTFSYPFVLLKNDELLDELTICGEHSCFASTKEITKLDDLISSTL</sequence>
<dbReference type="EMBL" id="DLUI01000152">
    <property type="protein sequence ID" value="DAB37538.1"/>
    <property type="molecule type" value="Genomic_DNA"/>
</dbReference>
<dbReference type="InterPro" id="IPR024705">
    <property type="entry name" value="Ssp411"/>
</dbReference>
<dbReference type="RefSeq" id="WP_294896211.1">
    <property type="nucleotide sequence ID" value="NZ_DLUI01000152.1"/>
</dbReference>
<feature type="domain" description="Spermatogenesis-associated protein 20-like TRX" evidence="1">
    <location>
        <begin position="3"/>
        <end position="164"/>
    </location>
</feature>
<evidence type="ECO:0000313" key="3">
    <source>
        <dbReference type="Proteomes" id="UP000228859"/>
    </source>
</evidence>
<dbReference type="PIRSF" id="PIRSF006402">
    <property type="entry name" value="UCP006402_thioredoxin"/>
    <property type="match status" value="1"/>
</dbReference>
<dbReference type="Gene3D" id="3.40.30.10">
    <property type="entry name" value="Glutaredoxin"/>
    <property type="match status" value="1"/>
</dbReference>
<accession>A0A2D3WAU7</accession>
<dbReference type="GO" id="GO:0005975">
    <property type="term" value="P:carbohydrate metabolic process"/>
    <property type="evidence" value="ECO:0007669"/>
    <property type="project" value="InterPro"/>
</dbReference>
<dbReference type="PANTHER" id="PTHR42899:SF1">
    <property type="entry name" value="SPERMATOGENESIS-ASSOCIATED PROTEIN 20"/>
    <property type="match status" value="1"/>
</dbReference>
<proteinExistence type="predicted"/>
<dbReference type="SUPFAM" id="SSF48208">
    <property type="entry name" value="Six-hairpin glycosidases"/>
    <property type="match status" value="1"/>
</dbReference>
<dbReference type="CDD" id="cd02955">
    <property type="entry name" value="SSP411"/>
    <property type="match status" value="1"/>
</dbReference>
<evidence type="ECO:0000313" key="2">
    <source>
        <dbReference type="EMBL" id="DAB37538.1"/>
    </source>
</evidence>
<dbReference type="InterPro" id="IPR036249">
    <property type="entry name" value="Thioredoxin-like_sf"/>
</dbReference>
<evidence type="ECO:0000259" key="1">
    <source>
        <dbReference type="Pfam" id="PF03190"/>
    </source>
</evidence>
<dbReference type="SUPFAM" id="SSF52833">
    <property type="entry name" value="Thioredoxin-like"/>
    <property type="match status" value="1"/>
</dbReference>